<dbReference type="AlphaFoldDB" id="A0A6A5Z2H3"/>
<feature type="region of interest" description="Disordered" evidence="15">
    <location>
        <begin position="446"/>
        <end position="495"/>
    </location>
</feature>
<comment type="catalytic activity">
    <reaction evidence="1">
        <text>Hydrolysis of terminal, non-reducing beta-D-glucosyl residues with release of beta-D-glucose.</text>
        <dbReference type="EC" id="3.2.1.21"/>
    </reaction>
</comment>
<keyword evidence="6 16" id="KW-0732">Signal</keyword>
<accession>A0A6A5Z2H3</accession>
<evidence type="ECO:0000256" key="16">
    <source>
        <dbReference type="SAM" id="SignalP"/>
    </source>
</evidence>
<evidence type="ECO:0000256" key="9">
    <source>
        <dbReference type="ARBA" id="ARBA00023277"/>
    </source>
</evidence>
<evidence type="ECO:0000256" key="11">
    <source>
        <dbReference type="ARBA" id="ARBA00023316"/>
    </source>
</evidence>
<keyword evidence="11" id="KW-0961">Cell wall biogenesis/degradation</keyword>
<evidence type="ECO:0000256" key="2">
    <source>
        <dbReference type="ARBA" id="ARBA00001657"/>
    </source>
</evidence>
<dbReference type="Pfam" id="PF01055">
    <property type="entry name" value="Glyco_hydro_31_2nd"/>
    <property type="match status" value="1"/>
</dbReference>
<dbReference type="InterPro" id="IPR030459">
    <property type="entry name" value="Glyco_hydro_31_CS"/>
</dbReference>
<reference evidence="20" key="1">
    <citation type="journal article" date="2020" name="Stud. Mycol.">
        <title>101 Dothideomycetes genomes: a test case for predicting lifestyles and emergence of pathogens.</title>
        <authorList>
            <person name="Haridas S."/>
            <person name="Albert R."/>
            <person name="Binder M."/>
            <person name="Bloem J."/>
            <person name="Labutti K."/>
            <person name="Salamov A."/>
            <person name="Andreopoulos B."/>
            <person name="Baker S."/>
            <person name="Barry K."/>
            <person name="Bills G."/>
            <person name="Bluhm B."/>
            <person name="Cannon C."/>
            <person name="Castanera R."/>
            <person name="Culley D."/>
            <person name="Daum C."/>
            <person name="Ezra D."/>
            <person name="Gonzalez J."/>
            <person name="Henrissat B."/>
            <person name="Kuo A."/>
            <person name="Liang C."/>
            <person name="Lipzen A."/>
            <person name="Lutzoni F."/>
            <person name="Magnuson J."/>
            <person name="Mondo S."/>
            <person name="Nolan M."/>
            <person name="Ohm R."/>
            <person name="Pangilinan J."/>
            <person name="Park H.-J."/>
            <person name="Ramirez L."/>
            <person name="Alfaro M."/>
            <person name="Sun H."/>
            <person name="Tritt A."/>
            <person name="Yoshinaga Y."/>
            <person name="Zwiers L.-H."/>
            <person name="Turgeon B."/>
            <person name="Goodwin S."/>
            <person name="Spatafora J."/>
            <person name="Crous P."/>
            <person name="Grigoriev I."/>
        </authorList>
    </citation>
    <scope>NUCLEOTIDE SEQUENCE</scope>
    <source>
        <strain evidence="20">CBS 627.86</strain>
    </source>
</reference>
<feature type="domain" description="Glycoside hydrolase family 31 TIM barrel" evidence="17">
    <location>
        <begin position="272"/>
        <end position="681"/>
    </location>
</feature>
<feature type="chain" id="PRO_5025549061" evidence="16">
    <location>
        <begin position="18"/>
        <end position="889"/>
    </location>
</feature>
<dbReference type="CDD" id="cd14752">
    <property type="entry name" value="GH31_N"/>
    <property type="match status" value="1"/>
</dbReference>
<evidence type="ECO:0000313" key="21">
    <source>
        <dbReference type="Proteomes" id="UP000799770"/>
    </source>
</evidence>
<keyword evidence="7 14" id="KW-0378">Hydrolase</keyword>
<dbReference type="Pfam" id="PF13802">
    <property type="entry name" value="Gal_mutarotas_2"/>
    <property type="match status" value="1"/>
</dbReference>
<dbReference type="SUPFAM" id="SSF51011">
    <property type="entry name" value="Glycosyl hydrolase domain"/>
    <property type="match status" value="1"/>
</dbReference>
<comment type="catalytic activity">
    <reaction evidence="2">
        <text>Hydrolysis of terminal, non-reducing (1-&gt;4)-linked alpha-D-glucose residues with release of alpha-D-glucose.</text>
        <dbReference type="EC" id="3.2.1.20"/>
    </reaction>
</comment>
<keyword evidence="8" id="KW-0325">Glycoprotein</keyword>
<dbReference type="OrthoDB" id="5839090at2759"/>
<dbReference type="GO" id="GO:0004558">
    <property type="term" value="F:alpha-1,4-glucosidase activity"/>
    <property type="evidence" value="ECO:0007669"/>
    <property type="project" value="UniProtKB-EC"/>
</dbReference>
<feature type="compositionally biased region" description="Polar residues" evidence="15">
    <location>
        <begin position="479"/>
        <end position="495"/>
    </location>
</feature>
<evidence type="ECO:0000256" key="13">
    <source>
        <dbReference type="ARBA" id="ARBA00025512"/>
    </source>
</evidence>
<dbReference type="PANTHER" id="PTHR22762:SF67">
    <property type="entry name" value="ALPHA_BETA-GLUCOSIDASE AGDC-RELATED"/>
    <property type="match status" value="1"/>
</dbReference>
<evidence type="ECO:0000256" key="7">
    <source>
        <dbReference type="ARBA" id="ARBA00022801"/>
    </source>
</evidence>
<evidence type="ECO:0000256" key="15">
    <source>
        <dbReference type="SAM" id="MobiDB-lite"/>
    </source>
</evidence>
<dbReference type="Gene3D" id="2.60.40.1180">
    <property type="entry name" value="Golgi alpha-mannosidase II"/>
    <property type="match status" value="2"/>
</dbReference>
<dbReference type="SUPFAM" id="SSF51445">
    <property type="entry name" value="(Trans)glycosidases"/>
    <property type="match status" value="1"/>
</dbReference>
<keyword evidence="5" id="KW-0964">Secreted</keyword>
<protein>
    <submittedName>
        <fullName evidence="20">Glycosyl hydrolases family 31-domain-containing protein</fullName>
    </submittedName>
</protein>
<dbReference type="InterPro" id="IPR013780">
    <property type="entry name" value="Glyco_hydro_b"/>
</dbReference>
<keyword evidence="9" id="KW-0119">Carbohydrate metabolism</keyword>
<dbReference type="SUPFAM" id="SSF74650">
    <property type="entry name" value="Galactose mutarotase-like"/>
    <property type="match status" value="1"/>
</dbReference>
<dbReference type="InterPro" id="IPR017853">
    <property type="entry name" value="GH"/>
</dbReference>
<keyword evidence="12" id="KW-0624">Polysaccharide degradation</keyword>
<keyword evidence="21" id="KW-1185">Reference proteome</keyword>
<evidence type="ECO:0000259" key="17">
    <source>
        <dbReference type="Pfam" id="PF01055"/>
    </source>
</evidence>
<evidence type="ECO:0000256" key="14">
    <source>
        <dbReference type="RuleBase" id="RU361185"/>
    </source>
</evidence>
<evidence type="ECO:0000256" key="8">
    <source>
        <dbReference type="ARBA" id="ARBA00023180"/>
    </source>
</evidence>
<evidence type="ECO:0000256" key="1">
    <source>
        <dbReference type="ARBA" id="ARBA00000448"/>
    </source>
</evidence>
<feature type="domain" description="Glycoside hydrolase family 31 N-terminal" evidence="18">
    <location>
        <begin position="71"/>
        <end position="227"/>
    </location>
</feature>
<dbReference type="CDD" id="cd06602">
    <property type="entry name" value="GH31_MGAM_SI_GAA"/>
    <property type="match status" value="1"/>
</dbReference>
<organism evidence="20 21">
    <name type="scientific">Lophiotrema nucula</name>
    <dbReference type="NCBI Taxonomy" id="690887"/>
    <lineage>
        <taxon>Eukaryota</taxon>
        <taxon>Fungi</taxon>
        <taxon>Dikarya</taxon>
        <taxon>Ascomycota</taxon>
        <taxon>Pezizomycotina</taxon>
        <taxon>Dothideomycetes</taxon>
        <taxon>Pleosporomycetidae</taxon>
        <taxon>Pleosporales</taxon>
        <taxon>Lophiotremataceae</taxon>
        <taxon>Lophiotrema</taxon>
    </lineage>
</organism>
<dbReference type="InterPro" id="IPR025887">
    <property type="entry name" value="Glyco_hydro_31_N_dom"/>
</dbReference>
<dbReference type="GO" id="GO:0008422">
    <property type="term" value="F:beta-glucosidase activity"/>
    <property type="evidence" value="ECO:0007669"/>
    <property type="project" value="UniProtKB-EC"/>
</dbReference>
<comment type="similarity">
    <text evidence="4 14">Belongs to the glycosyl hydrolase 31 family.</text>
</comment>
<dbReference type="Pfam" id="PF21365">
    <property type="entry name" value="Glyco_hydro_31_3rd"/>
    <property type="match status" value="1"/>
</dbReference>
<dbReference type="Gene3D" id="2.60.40.1760">
    <property type="entry name" value="glycosyl hydrolase (family 31)"/>
    <property type="match status" value="1"/>
</dbReference>
<feature type="domain" description="Glycosyl hydrolase family 31 C-terminal" evidence="19">
    <location>
        <begin position="690"/>
        <end position="778"/>
    </location>
</feature>
<evidence type="ECO:0000256" key="10">
    <source>
        <dbReference type="ARBA" id="ARBA00023295"/>
    </source>
</evidence>
<sequence>MLNIQLSILGLVWSALGSDVVRRQSLNNATLDSCPGYSASNVQNDGSRLTADLSLAGTACNAYGDDLTDLRLEVEYQTNNRLHVKIYDTAEQVYQVPESVLPRPSSDNVDAIDAALSFTYTKSPFSFAVKRASTNETLFDTSAASFIFETQYIRLRTSLPSSPHLYGLGEHTDPFQLNTTNYTRTMWNRDAYGTPWGTNLYGQHPVYFDHRGENGTHGVFLLSSSGMDIKIDDTDSQFLEYNTIGGIVDLYFLAGPSPAEVSSQYAEVVGKPVMQPYWGFGFHQCRYGYRDVYDVAEVVANYSIANIPLETMWTDIDYMYLRRVFTLDPERFPLEKVRELVNYLHAHQQHYVVMVDPAVAWKNNDAYSNGVNLDVFLKLLNGSEYRGAVWPGVTVFPDWFHPNTQTYWNNEFASFFNAENGVDIDALWIDMNEASNFCPFPCSDPEGFAEESGNPPDPPPVRNNSGRPISGFPADFQPPGTTAKRSLSLRQTNQSTTAIGLPGRNLLDAEYMIHNAAGALSNLTIRTDLTNYGGTSQYDTHNLYGTMMSTASRDAMEARRPGRRPLIITRSTFAGAGTHVGHWLGDNLSTWEHYRVSIGEMLEFAALYQIPMVGADICGFGDNTTDTLCARWATLGAFGPFYRDHNGYGSVDQEFYRWESVAEAARTAIAIRFRLLDYIYSHLWRQSKTGEPLLKPMFFQYPEDANTFPISYQYFYGDAILVSPVTEENSTSVSIYLPDDVFYDYYTHERIEGNGSWVTLDNVPFTTIPLHIKGGSIIALRAESANTTTELRKQDFVVWVAPNATNQAEGFLYLDEGDAIEQPSTSEIQFSYNDGEFRMTGTFGYETSSVIKNVTVLGGAPSNGRYQTQSLSATIDGPIELTGEYSASL</sequence>
<dbReference type="PROSITE" id="PS00707">
    <property type="entry name" value="GLYCOSYL_HYDROL_F31_2"/>
    <property type="match status" value="1"/>
</dbReference>
<evidence type="ECO:0000256" key="3">
    <source>
        <dbReference type="ARBA" id="ARBA00004613"/>
    </source>
</evidence>
<evidence type="ECO:0000256" key="6">
    <source>
        <dbReference type="ARBA" id="ARBA00022729"/>
    </source>
</evidence>
<evidence type="ECO:0000256" key="5">
    <source>
        <dbReference type="ARBA" id="ARBA00022525"/>
    </source>
</evidence>
<dbReference type="GO" id="GO:0005576">
    <property type="term" value="C:extracellular region"/>
    <property type="evidence" value="ECO:0007669"/>
    <property type="project" value="UniProtKB-SubCell"/>
</dbReference>
<dbReference type="Proteomes" id="UP000799770">
    <property type="component" value="Unassembled WGS sequence"/>
</dbReference>
<dbReference type="GO" id="GO:0000272">
    <property type="term" value="P:polysaccharide catabolic process"/>
    <property type="evidence" value="ECO:0007669"/>
    <property type="project" value="UniProtKB-KW"/>
</dbReference>
<keyword evidence="10 14" id="KW-0326">Glycosidase</keyword>
<evidence type="ECO:0000313" key="20">
    <source>
        <dbReference type="EMBL" id="KAF2113057.1"/>
    </source>
</evidence>
<evidence type="ECO:0000256" key="12">
    <source>
        <dbReference type="ARBA" id="ARBA00023326"/>
    </source>
</evidence>
<proteinExistence type="inferred from homology"/>
<dbReference type="InterPro" id="IPR048395">
    <property type="entry name" value="Glyco_hydro_31_C"/>
</dbReference>
<dbReference type="EMBL" id="ML977329">
    <property type="protein sequence ID" value="KAF2113057.1"/>
    <property type="molecule type" value="Genomic_DNA"/>
</dbReference>
<dbReference type="PANTHER" id="PTHR22762">
    <property type="entry name" value="ALPHA-GLUCOSIDASE"/>
    <property type="match status" value="1"/>
</dbReference>
<dbReference type="InterPro" id="IPR000322">
    <property type="entry name" value="Glyco_hydro_31_TIM"/>
</dbReference>
<evidence type="ECO:0000256" key="4">
    <source>
        <dbReference type="ARBA" id="ARBA00007806"/>
    </source>
</evidence>
<dbReference type="Gene3D" id="3.20.20.80">
    <property type="entry name" value="Glycosidases"/>
    <property type="match status" value="1"/>
</dbReference>
<name>A0A6A5Z2H3_9PLEO</name>
<dbReference type="InterPro" id="IPR011013">
    <property type="entry name" value="Gal_mutarotase_sf_dom"/>
</dbReference>
<gene>
    <name evidence="20" type="ORF">BDV96DRAFT_150231</name>
</gene>
<comment type="function">
    <text evidence="13">Glucosidase involved in the degradation of cellulosic biomass. Has both alpha- and beta-glucosidase activity.</text>
</comment>
<evidence type="ECO:0000259" key="19">
    <source>
        <dbReference type="Pfam" id="PF21365"/>
    </source>
</evidence>
<evidence type="ECO:0000259" key="18">
    <source>
        <dbReference type="Pfam" id="PF13802"/>
    </source>
</evidence>
<dbReference type="GO" id="GO:0030246">
    <property type="term" value="F:carbohydrate binding"/>
    <property type="evidence" value="ECO:0007669"/>
    <property type="project" value="InterPro"/>
</dbReference>
<dbReference type="GO" id="GO:0071555">
    <property type="term" value="P:cell wall organization"/>
    <property type="evidence" value="ECO:0007669"/>
    <property type="project" value="UniProtKB-KW"/>
</dbReference>
<comment type="subcellular location">
    <subcellularLocation>
        <location evidence="3">Secreted</location>
    </subcellularLocation>
</comment>
<feature type="signal peptide" evidence="16">
    <location>
        <begin position="1"/>
        <end position="17"/>
    </location>
</feature>